<dbReference type="GO" id="GO:0097036">
    <property type="term" value="P:regulation of plasma membrane sterol distribution"/>
    <property type="evidence" value="ECO:0007669"/>
    <property type="project" value="UniProtKB-UniRule"/>
</dbReference>
<dbReference type="InterPro" id="IPR007290">
    <property type="entry name" value="Arv1"/>
</dbReference>
<dbReference type="STRING" id="520822.A0A151I0Z4"/>
<reference evidence="25 26" key="1">
    <citation type="submission" date="2015-09" db="EMBL/GenBank/DDBJ databases">
        <title>Atta colombica WGS genome.</title>
        <authorList>
            <person name="Nygaard S."/>
            <person name="Hu H."/>
            <person name="Boomsma J."/>
            <person name="Zhang G."/>
        </authorList>
    </citation>
    <scope>NUCLEOTIDE SEQUENCE [LARGE SCALE GENOMIC DNA]</scope>
    <source>
        <strain evidence="25">Treedump-2</strain>
        <tissue evidence="25">Whole body</tissue>
    </source>
</reference>
<keyword evidence="5 23" id="KW-0813">Transport</keyword>
<dbReference type="GO" id="GO:0005524">
    <property type="term" value="F:ATP binding"/>
    <property type="evidence" value="ECO:0007669"/>
    <property type="project" value="UniProtKB-UniRule"/>
</dbReference>
<dbReference type="Proteomes" id="UP000078540">
    <property type="component" value="Unassembled WGS sequence"/>
</dbReference>
<dbReference type="GO" id="GO:0006270">
    <property type="term" value="P:DNA replication initiation"/>
    <property type="evidence" value="ECO:0007669"/>
    <property type="project" value="UniProtKB-UniRule"/>
</dbReference>
<dbReference type="SUPFAM" id="SSF52540">
    <property type="entry name" value="P-loop containing nucleoside triphosphate hydrolases"/>
    <property type="match status" value="1"/>
</dbReference>
<evidence type="ECO:0000256" key="10">
    <source>
        <dbReference type="ARBA" id="ARBA00022806"/>
    </source>
</evidence>
<evidence type="ECO:0000256" key="15">
    <source>
        <dbReference type="ARBA" id="ARBA00023098"/>
    </source>
</evidence>
<dbReference type="Pfam" id="PF04161">
    <property type="entry name" value="Arv1"/>
    <property type="match status" value="1"/>
</dbReference>
<comment type="catalytic activity">
    <reaction evidence="20">
        <text>ATP + H2O = ADP + phosphate + H(+)</text>
        <dbReference type="Rhea" id="RHEA:13065"/>
        <dbReference type="ChEBI" id="CHEBI:15377"/>
        <dbReference type="ChEBI" id="CHEBI:15378"/>
        <dbReference type="ChEBI" id="CHEBI:30616"/>
        <dbReference type="ChEBI" id="CHEBI:43474"/>
        <dbReference type="ChEBI" id="CHEBI:456216"/>
        <dbReference type="EC" id="3.6.4.12"/>
    </reaction>
    <physiologicalReaction direction="left-to-right" evidence="20">
        <dbReference type="Rhea" id="RHEA:13066"/>
    </physiologicalReaction>
</comment>
<dbReference type="InterPro" id="IPR001208">
    <property type="entry name" value="MCM_dom"/>
</dbReference>
<dbReference type="GO" id="GO:0043138">
    <property type="term" value="F:3'-5' DNA helicase activity"/>
    <property type="evidence" value="ECO:0007669"/>
    <property type="project" value="TreeGrafter"/>
</dbReference>
<dbReference type="GO" id="GO:0016125">
    <property type="term" value="P:sterol metabolic process"/>
    <property type="evidence" value="ECO:0007669"/>
    <property type="project" value="UniProtKB-UniRule"/>
</dbReference>
<evidence type="ECO:0000256" key="20">
    <source>
        <dbReference type="ARBA" id="ARBA00048432"/>
    </source>
</evidence>
<dbReference type="Pfam" id="PF17207">
    <property type="entry name" value="MCM_OB"/>
    <property type="match status" value="1"/>
</dbReference>
<evidence type="ECO:0000256" key="13">
    <source>
        <dbReference type="ARBA" id="ARBA00022989"/>
    </source>
</evidence>
<sequence length="732" mass="82816">MYICINCGAECKELFRRYCPSVLKILKCEKCGLLADKYIEYDPVIVFVDLILIEKPAYRHLLYNSNFKSYWKISIILWLAESFRAWSLCDINETELTASKVDLIQNNGLQDYCNIYNLLLHTALAFAAFICTIIVVTELKWFIIGKKPYKYSVKDLSCALIVGGCGKLLGLLGIVWQHIASGPYYLLIQGYTVLCLLTAYSVICKSGRGESLIGLIAGFLLYGYICIPDIVSKLVKIPGIIVSASGIRSKATKIAIQCRSCKVTQVNIPIKPGLEGYTLPRKCSTEQAGVGPKCPLDPFFIMPDKCHCVDFQVLKLQELPDHIPQGEMPRHLQLYCDRYLCDRVVPGNRVLILGIYSIKKVSKTGGKGTGKEKTLVGVRAPYIRVLGISVDGENTNIVGDLHNYRYFQRNFVMEGGAMVLADGGVVCIDEFDKMKEDDRVAIHEAMEQQTISIAKAGITTTLNTRCSVLAAANSVFGRWDDIKGEENIDFMPTILSRFDMIFIVKDEHEHNRDITLAKHVMNIHCNAGQITEQSIEGEIPVHILKKYINYCRTIICFSLIFFFFNRRCGPRLGSEAGDKLKNRYVMMRAGTREHEKDAEKRLSIPITVRQLEAIIRISEALAKMQLQPFATELHINEALRLFHVSTLEAAMSGSLAGAEGFTSEEDHEILTRIEKQLKSRFPIGHQVSEQNIVKDFLKQSFPERAIYKVIHTMIRRGELQHRLQRKMLYRLH</sequence>
<evidence type="ECO:0000256" key="8">
    <source>
        <dbReference type="ARBA" id="ARBA00022741"/>
    </source>
</evidence>
<evidence type="ECO:0000256" key="22">
    <source>
        <dbReference type="RuleBase" id="RU368063"/>
    </source>
</evidence>
<dbReference type="PANTHER" id="PTHR11630">
    <property type="entry name" value="DNA REPLICATION LICENSING FACTOR MCM FAMILY MEMBER"/>
    <property type="match status" value="1"/>
</dbReference>
<evidence type="ECO:0000256" key="9">
    <source>
        <dbReference type="ARBA" id="ARBA00022801"/>
    </source>
</evidence>
<feature type="transmembrane region" description="Helical" evidence="23">
    <location>
        <begin position="115"/>
        <end position="136"/>
    </location>
</feature>
<dbReference type="InterPro" id="IPR031327">
    <property type="entry name" value="MCM"/>
</dbReference>
<dbReference type="InterPro" id="IPR041562">
    <property type="entry name" value="MCM_lid"/>
</dbReference>
<dbReference type="InterPro" id="IPR054125">
    <property type="entry name" value="MCM5_C"/>
</dbReference>
<evidence type="ECO:0000256" key="23">
    <source>
        <dbReference type="RuleBase" id="RU368065"/>
    </source>
</evidence>
<feature type="domain" description="MCM C-terminal AAA(+) ATPase" evidence="24">
    <location>
        <begin position="409"/>
        <end position="520"/>
    </location>
</feature>
<dbReference type="Pfam" id="PF00493">
    <property type="entry name" value="MCM"/>
    <property type="match status" value="1"/>
</dbReference>
<dbReference type="PROSITE" id="PS00847">
    <property type="entry name" value="MCM_1"/>
    <property type="match status" value="1"/>
</dbReference>
<keyword evidence="15 23" id="KW-0443">Lipid metabolism</keyword>
<dbReference type="GO" id="GO:0003697">
    <property type="term" value="F:single-stranded DNA binding"/>
    <property type="evidence" value="ECO:0007669"/>
    <property type="project" value="TreeGrafter"/>
</dbReference>
<dbReference type="InterPro" id="IPR008048">
    <property type="entry name" value="MCM5"/>
</dbReference>
<dbReference type="InterPro" id="IPR018525">
    <property type="entry name" value="MCM_CS"/>
</dbReference>
<dbReference type="GO" id="GO:0017116">
    <property type="term" value="F:single-stranded DNA helicase activity"/>
    <property type="evidence" value="ECO:0007669"/>
    <property type="project" value="TreeGrafter"/>
</dbReference>
<dbReference type="SMART" id="SM00350">
    <property type="entry name" value="MCM"/>
    <property type="match status" value="1"/>
</dbReference>
<dbReference type="PANTHER" id="PTHR11630:SF42">
    <property type="entry name" value="DNA REPLICATION LICENSING FACTOR MCM5"/>
    <property type="match status" value="1"/>
</dbReference>
<dbReference type="InterPro" id="IPR027417">
    <property type="entry name" value="P-loop_NTPase"/>
</dbReference>
<dbReference type="Gene3D" id="2.20.28.10">
    <property type="match status" value="1"/>
</dbReference>
<evidence type="ECO:0000256" key="2">
    <source>
        <dbReference type="ARBA" id="ARBA00004477"/>
    </source>
</evidence>
<organism evidence="25 26">
    <name type="scientific">Atta colombica</name>
    <dbReference type="NCBI Taxonomy" id="520822"/>
    <lineage>
        <taxon>Eukaryota</taxon>
        <taxon>Metazoa</taxon>
        <taxon>Ecdysozoa</taxon>
        <taxon>Arthropoda</taxon>
        <taxon>Hexapoda</taxon>
        <taxon>Insecta</taxon>
        <taxon>Pterygota</taxon>
        <taxon>Neoptera</taxon>
        <taxon>Endopterygota</taxon>
        <taxon>Hymenoptera</taxon>
        <taxon>Apocrita</taxon>
        <taxon>Aculeata</taxon>
        <taxon>Formicoidea</taxon>
        <taxon>Formicidae</taxon>
        <taxon>Myrmicinae</taxon>
        <taxon>Atta</taxon>
    </lineage>
</organism>
<evidence type="ECO:0000256" key="12">
    <source>
        <dbReference type="ARBA" id="ARBA00022840"/>
    </source>
</evidence>
<evidence type="ECO:0000256" key="1">
    <source>
        <dbReference type="ARBA" id="ARBA00004123"/>
    </source>
</evidence>
<protein>
    <recommendedName>
        <fullName evidence="22 23">Multifunctional fusion protein</fullName>
    </recommendedName>
    <domain>
        <recommendedName>
            <fullName evidence="22">DNA replication licensing factor MCM5</fullName>
            <ecNumber evidence="22">3.6.4.12</ecNumber>
        </recommendedName>
    </domain>
    <domain>
        <recommendedName>
            <fullName evidence="23">Protein ARV</fullName>
        </recommendedName>
    </domain>
</protein>
<feature type="transmembrane region" description="Helical" evidence="23">
    <location>
        <begin position="156"/>
        <end position="176"/>
    </location>
</feature>
<dbReference type="InterPro" id="IPR012340">
    <property type="entry name" value="NA-bd_OB-fold"/>
</dbReference>
<keyword evidence="13 23" id="KW-1133">Transmembrane helix</keyword>
<keyword evidence="9 22" id="KW-0378">Hydrolase</keyword>
<dbReference type="Gene3D" id="2.40.50.140">
    <property type="entry name" value="Nucleic acid-binding proteins"/>
    <property type="match status" value="1"/>
</dbReference>
<evidence type="ECO:0000259" key="24">
    <source>
        <dbReference type="PROSITE" id="PS50051"/>
    </source>
</evidence>
<dbReference type="FunFam" id="2.20.28.10:FF:000005">
    <property type="entry name" value="DNA helicase"/>
    <property type="match status" value="1"/>
</dbReference>
<keyword evidence="12 21" id="KW-0067">ATP-binding</keyword>
<keyword evidence="8 21" id="KW-0547">Nucleotide-binding</keyword>
<comment type="subcellular location">
    <subcellularLocation>
        <location evidence="2 23">Endoplasmic reticulum membrane</location>
        <topology evidence="2 23">Multi-pass membrane protein</topology>
    </subcellularLocation>
    <subcellularLocation>
        <location evidence="1 22">Nucleus</location>
    </subcellularLocation>
</comment>
<dbReference type="PRINTS" id="PR01657">
    <property type="entry name" value="MCMFAMILY"/>
</dbReference>
<keyword evidence="10 22" id="KW-0347">Helicase</keyword>
<evidence type="ECO:0000256" key="19">
    <source>
        <dbReference type="ARBA" id="ARBA00023306"/>
    </source>
</evidence>
<dbReference type="InterPro" id="IPR033762">
    <property type="entry name" value="MCM_OB"/>
</dbReference>
<comment type="function">
    <text evidence="22">Acts as component of the MCM2-7 complex (MCM complex) which is the replicative helicase essential for 'once per cell cycle' DNA replication initiation and elongation in eukaryotic cells. The active ATPase sites in the MCM2-7 ring are formed through the interaction surfaces of two neighboring subunits such that a critical structure of a conserved arginine finger motif is provided in trans relative to the ATP-binding site of the Walker A box of the adjacent subunit. The six ATPase active sites, however, are likely to contribute differentially to the complex helicase activity.</text>
</comment>
<feature type="transmembrane region" description="Helical" evidence="23">
    <location>
        <begin position="182"/>
        <end position="200"/>
    </location>
</feature>
<keyword evidence="6 23" id="KW-0812">Transmembrane</keyword>
<proteinExistence type="inferred from homology"/>
<keyword evidence="11 23" id="KW-0256">Endoplasmic reticulum</keyword>
<evidence type="ECO:0000256" key="5">
    <source>
        <dbReference type="ARBA" id="ARBA00022448"/>
    </source>
</evidence>
<dbReference type="GO" id="GO:0032366">
    <property type="term" value="P:intracellular sterol transport"/>
    <property type="evidence" value="ECO:0007669"/>
    <property type="project" value="UniProtKB-UniRule"/>
</dbReference>
<keyword evidence="26" id="KW-1185">Reference proteome</keyword>
<name>A0A151I0Z4_9HYME</name>
<comment type="subunit">
    <text evidence="22">Component of the MCM2-7 complex.</text>
</comment>
<evidence type="ECO:0000256" key="21">
    <source>
        <dbReference type="RuleBase" id="RU004070"/>
    </source>
</evidence>
<dbReference type="Pfam" id="PF17855">
    <property type="entry name" value="MCM_lid"/>
    <property type="match status" value="1"/>
</dbReference>
<dbReference type="EC" id="3.6.4.12" evidence="22"/>
<dbReference type="Pfam" id="PF21933">
    <property type="entry name" value="MCM5_C"/>
    <property type="match status" value="1"/>
</dbReference>
<comment type="similarity">
    <text evidence="3 21">Belongs to the MCM family.</text>
</comment>
<evidence type="ECO:0000256" key="17">
    <source>
        <dbReference type="ARBA" id="ARBA00023136"/>
    </source>
</evidence>
<accession>A0A151I0Z4</accession>
<dbReference type="GO" id="GO:0003688">
    <property type="term" value="F:DNA replication origin binding"/>
    <property type="evidence" value="ECO:0007669"/>
    <property type="project" value="UniProtKB-UniRule"/>
</dbReference>
<evidence type="ECO:0000313" key="25">
    <source>
        <dbReference type="EMBL" id="KYM79470.1"/>
    </source>
</evidence>
<evidence type="ECO:0000256" key="6">
    <source>
        <dbReference type="ARBA" id="ARBA00022692"/>
    </source>
</evidence>
<dbReference type="EMBL" id="KQ976600">
    <property type="protein sequence ID" value="KYM79470.1"/>
    <property type="molecule type" value="Genomic_DNA"/>
</dbReference>
<dbReference type="GO" id="GO:0016787">
    <property type="term" value="F:hydrolase activity"/>
    <property type="evidence" value="ECO:0007669"/>
    <property type="project" value="UniProtKB-KW"/>
</dbReference>
<evidence type="ECO:0000313" key="26">
    <source>
        <dbReference type="Proteomes" id="UP000078540"/>
    </source>
</evidence>
<dbReference type="Gene3D" id="3.40.50.300">
    <property type="entry name" value="P-loop containing nucleotide triphosphate hydrolases"/>
    <property type="match status" value="1"/>
</dbReference>
<comment type="function">
    <text evidence="23">Mediator of sterol homeostasis involved in sterol uptake, trafficking and distribution into membranes.</text>
</comment>
<dbReference type="PROSITE" id="PS50051">
    <property type="entry name" value="MCM_2"/>
    <property type="match status" value="1"/>
</dbReference>
<dbReference type="GO" id="GO:0042555">
    <property type="term" value="C:MCM complex"/>
    <property type="evidence" value="ECO:0007669"/>
    <property type="project" value="UniProtKB-UniRule"/>
</dbReference>
<comment type="similarity">
    <text evidence="4 23">Belongs to the ARV1 family.</text>
</comment>
<gene>
    <name evidence="25" type="ORF">ALC53_10088</name>
</gene>
<dbReference type="PRINTS" id="PR01661">
    <property type="entry name" value="MCMPROTEIN5"/>
</dbReference>
<keyword evidence="18 22" id="KW-0539">Nucleus</keyword>
<keyword evidence="7 22" id="KW-0235">DNA replication</keyword>
<dbReference type="SUPFAM" id="SSF50249">
    <property type="entry name" value="Nucleic acid-binding proteins"/>
    <property type="match status" value="1"/>
</dbReference>
<dbReference type="GO" id="GO:0005634">
    <property type="term" value="C:nucleus"/>
    <property type="evidence" value="ECO:0007669"/>
    <property type="project" value="UniProtKB-SubCell"/>
</dbReference>
<keyword evidence="19 22" id="KW-0131">Cell cycle</keyword>
<keyword evidence="17 23" id="KW-0472">Membrane</keyword>
<evidence type="ECO:0000256" key="11">
    <source>
        <dbReference type="ARBA" id="ARBA00022824"/>
    </source>
</evidence>
<feature type="transmembrane region" description="Helical" evidence="23">
    <location>
        <begin position="212"/>
        <end position="231"/>
    </location>
</feature>
<evidence type="ECO:0000256" key="3">
    <source>
        <dbReference type="ARBA" id="ARBA00008010"/>
    </source>
</evidence>
<dbReference type="GO" id="GO:0000727">
    <property type="term" value="P:double-strand break repair via break-induced replication"/>
    <property type="evidence" value="ECO:0007669"/>
    <property type="project" value="TreeGrafter"/>
</dbReference>
<dbReference type="GO" id="GO:0005789">
    <property type="term" value="C:endoplasmic reticulum membrane"/>
    <property type="evidence" value="ECO:0007669"/>
    <property type="project" value="UniProtKB-SubCell"/>
</dbReference>
<keyword evidence="14 23" id="KW-0445">Lipid transport</keyword>
<evidence type="ECO:0000256" key="7">
    <source>
        <dbReference type="ARBA" id="ARBA00022705"/>
    </source>
</evidence>
<evidence type="ECO:0000256" key="4">
    <source>
        <dbReference type="ARBA" id="ARBA00009187"/>
    </source>
</evidence>
<dbReference type="AlphaFoldDB" id="A0A151I0Z4"/>
<evidence type="ECO:0000256" key="14">
    <source>
        <dbReference type="ARBA" id="ARBA00023055"/>
    </source>
</evidence>
<keyword evidence="16 21" id="KW-0238">DNA-binding</keyword>
<evidence type="ECO:0000256" key="16">
    <source>
        <dbReference type="ARBA" id="ARBA00023125"/>
    </source>
</evidence>
<evidence type="ECO:0000256" key="18">
    <source>
        <dbReference type="ARBA" id="ARBA00023242"/>
    </source>
</evidence>